<feature type="domain" description="Nuclease associated modular" evidence="2">
    <location>
        <begin position="91"/>
        <end position="107"/>
    </location>
</feature>
<feature type="domain" description="Nuclease associated modular" evidence="2">
    <location>
        <begin position="57"/>
        <end position="73"/>
    </location>
</feature>
<feature type="domain" description="Nuclease associated modular" evidence="2">
    <location>
        <begin position="40"/>
        <end position="56"/>
    </location>
</feature>
<name>A0AAW1PQH7_9CHLO</name>
<evidence type="ECO:0000256" key="1">
    <source>
        <dbReference type="SAM" id="MobiDB-lite"/>
    </source>
</evidence>
<dbReference type="SMART" id="SM00496">
    <property type="entry name" value="IENR2"/>
    <property type="match status" value="4"/>
</dbReference>
<evidence type="ECO:0000313" key="3">
    <source>
        <dbReference type="EMBL" id="KAK9810252.1"/>
    </source>
</evidence>
<dbReference type="Pfam" id="PF07460">
    <property type="entry name" value="NUMOD3"/>
    <property type="match status" value="1"/>
</dbReference>
<dbReference type="EMBL" id="JALJOR010000010">
    <property type="protein sequence ID" value="KAK9810252.1"/>
    <property type="molecule type" value="Genomic_DNA"/>
</dbReference>
<dbReference type="Proteomes" id="UP001489004">
    <property type="component" value="Unassembled WGS sequence"/>
</dbReference>
<feature type="compositionally biased region" description="Low complexity" evidence="1">
    <location>
        <begin position="1"/>
        <end position="12"/>
    </location>
</feature>
<accession>A0AAW1PQH7</accession>
<dbReference type="GO" id="GO:0003677">
    <property type="term" value="F:DNA binding"/>
    <property type="evidence" value="ECO:0007669"/>
    <property type="project" value="InterPro"/>
</dbReference>
<dbReference type="SUPFAM" id="SSF64496">
    <property type="entry name" value="DNA-binding domain of intron-encoded endonucleases"/>
    <property type="match status" value="1"/>
</dbReference>
<gene>
    <name evidence="3" type="ORF">WJX72_007332</name>
</gene>
<comment type="caution">
    <text evidence="3">The sequence shown here is derived from an EMBL/GenBank/DDBJ whole genome shotgun (WGS) entry which is preliminary data.</text>
</comment>
<evidence type="ECO:0000259" key="2">
    <source>
        <dbReference type="SMART" id="SM00496"/>
    </source>
</evidence>
<dbReference type="InterPro" id="IPR003611">
    <property type="entry name" value="NUMOD3"/>
</dbReference>
<protein>
    <recommendedName>
        <fullName evidence="2">Nuclease associated modular domain-containing protein</fullName>
    </recommendedName>
</protein>
<keyword evidence="4" id="KW-1185">Reference proteome</keyword>
<organism evidence="3 4">
    <name type="scientific">[Myrmecia] bisecta</name>
    <dbReference type="NCBI Taxonomy" id="41462"/>
    <lineage>
        <taxon>Eukaryota</taxon>
        <taxon>Viridiplantae</taxon>
        <taxon>Chlorophyta</taxon>
        <taxon>core chlorophytes</taxon>
        <taxon>Trebouxiophyceae</taxon>
        <taxon>Trebouxiales</taxon>
        <taxon>Trebouxiaceae</taxon>
        <taxon>Myrmecia</taxon>
    </lineage>
</organism>
<evidence type="ECO:0000313" key="4">
    <source>
        <dbReference type="Proteomes" id="UP001489004"/>
    </source>
</evidence>
<dbReference type="AlphaFoldDB" id="A0AAW1PQH7"/>
<sequence length="202" mass="22624">MEVSGLSSLGSSTAALEDSAALGSASSPQAKRRAGRPKGFSPVLSEETKRKMSAAHRGKRHSDATREAMRRAHLGRKHDLGTRYKIHLSRVGRKHSPETIAKSVATRARNRAARLAAEGRQPEPAMRQMRSLPAPEADALLMEKAVAELVALRREVQHWMNRYEQQYGAKPVMEDAAQHAPHMYKKFVRYITLRDFVRSNFT</sequence>
<feature type="region of interest" description="Disordered" evidence="1">
    <location>
        <begin position="1"/>
        <end position="66"/>
    </location>
</feature>
<feature type="compositionally biased region" description="Basic residues" evidence="1">
    <location>
        <begin position="51"/>
        <end position="60"/>
    </location>
</feature>
<feature type="domain" description="Nuclease associated modular" evidence="2">
    <location>
        <begin position="74"/>
        <end position="90"/>
    </location>
</feature>
<reference evidence="3 4" key="1">
    <citation type="journal article" date="2024" name="Nat. Commun.">
        <title>Phylogenomics reveals the evolutionary origins of lichenization in chlorophyte algae.</title>
        <authorList>
            <person name="Puginier C."/>
            <person name="Libourel C."/>
            <person name="Otte J."/>
            <person name="Skaloud P."/>
            <person name="Haon M."/>
            <person name="Grisel S."/>
            <person name="Petersen M."/>
            <person name="Berrin J.G."/>
            <person name="Delaux P.M."/>
            <person name="Dal Grande F."/>
            <person name="Keller J."/>
        </authorList>
    </citation>
    <scope>NUCLEOTIDE SEQUENCE [LARGE SCALE GENOMIC DNA]</scope>
    <source>
        <strain evidence="3 4">SAG 2043</strain>
    </source>
</reference>
<proteinExistence type="predicted"/>